<feature type="signal peptide" evidence="2">
    <location>
        <begin position="1"/>
        <end position="29"/>
    </location>
</feature>
<feature type="compositionally biased region" description="Low complexity" evidence="1">
    <location>
        <begin position="33"/>
        <end position="47"/>
    </location>
</feature>
<dbReference type="Gene3D" id="3.20.20.190">
    <property type="entry name" value="Phosphatidylinositol (PI) phosphodiesterase"/>
    <property type="match status" value="1"/>
</dbReference>
<evidence type="ECO:0000256" key="2">
    <source>
        <dbReference type="SAM" id="SignalP"/>
    </source>
</evidence>
<dbReference type="InterPro" id="IPR017946">
    <property type="entry name" value="PLC-like_Pdiesterase_TIM-brl"/>
</dbReference>
<dbReference type="PROSITE" id="PS51704">
    <property type="entry name" value="GP_PDE"/>
    <property type="match status" value="1"/>
</dbReference>
<dbReference type="Proteomes" id="UP001585053">
    <property type="component" value="Unassembled WGS sequence"/>
</dbReference>
<keyword evidence="5" id="KW-1185">Reference proteome</keyword>
<feature type="chain" id="PRO_5046790380" evidence="2">
    <location>
        <begin position="30"/>
        <end position="346"/>
    </location>
</feature>
<accession>A0ABV5DTA7</accession>
<evidence type="ECO:0000313" key="4">
    <source>
        <dbReference type="EMBL" id="MFB8767797.1"/>
    </source>
</evidence>
<evidence type="ECO:0000313" key="5">
    <source>
        <dbReference type="Proteomes" id="UP001585053"/>
    </source>
</evidence>
<keyword evidence="2" id="KW-0732">Signal</keyword>
<evidence type="ECO:0000256" key="1">
    <source>
        <dbReference type="SAM" id="MobiDB-lite"/>
    </source>
</evidence>
<reference evidence="4 5" key="1">
    <citation type="submission" date="2024-01" db="EMBL/GenBank/DDBJ databases">
        <title>Genome mining of biosynthetic gene clusters to explore secondary metabolites of Streptomyces sp.</title>
        <authorList>
            <person name="Baig A."/>
            <person name="Ajitkumar Shintre N."/>
            <person name="Kumar H."/>
            <person name="Anbarasu A."/>
            <person name="Ramaiah S."/>
        </authorList>
    </citation>
    <scope>NUCLEOTIDE SEQUENCE [LARGE SCALE GENOMIC DNA]</scope>
    <source>
        <strain evidence="4 5">A01</strain>
    </source>
</reference>
<proteinExistence type="predicted"/>
<sequence length="346" mass="37904">MGGPVHQRIGFIVGVTTLSLSVLASPALATTSALAPQERETTTPTTTGSAGPGAQRVGLDSETSSRPIIAVAHRGASGTAPENTLAAIDEADRLGAETVEVDVQLTADDELVIMHDTTLERTTDVAEVFPGRAPYDVGDFTMEEIRRLDAGSSFGAEYTGEPVPDLREVLDRLQEHEMNLLLEIKAPELYPGIEKRIADELARSPYWLMPDSPDEPHRLVVQSFDWESTELSQELLPSVPHGLLGLVPVDRIEEHSWARMINPSYKDVDADYVSAVHEAGLEIMPYTINDPEQMRRTLEAGVDGFITDFPAVGRDVIDQFLAERERSTEDDQGQDENDDDQGQDED</sequence>
<protein>
    <submittedName>
        <fullName evidence="4">Glycerophosphodiester phosphodiesterase family protein</fullName>
    </submittedName>
</protein>
<organism evidence="4 5">
    <name type="scientific">Nocardiopsis alba</name>
    <dbReference type="NCBI Taxonomy" id="53437"/>
    <lineage>
        <taxon>Bacteria</taxon>
        <taxon>Bacillati</taxon>
        <taxon>Actinomycetota</taxon>
        <taxon>Actinomycetes</taxon>
        <taxon>Streptosporangiales</taxon>
        <taxon>Nocardiopsidaceae</taxon>
        <taxon>Nocardiopsis</taxon>
    </lineage>
</organism>
<evidence type="ECO:0000259" key="3">
    <source>
        <dbReference type="PROSITE" id="PS51704"/>
    </source>
</evidence>
<dbReference type="SUPFAM" id="SSF51695">
    <property type="entry name" value="PLC-like phosphodiesterases"/>
    <property type="match status" value="1"/>
</dbReference>
<feature type="region of interest" description="Disordered" evidence="1">
    <location>
        <begin position="33"/>
        <end position="63"/>
    </location>
</feature>
<feature type="region of interest" description="Disordered" evidence="1">
    <location>
        <begin position="321"/>
        <end position="346"/>
    </location>
</feature>
<dbReference type="RefSeq" id="WP_357718285.1">
    <property type="nucleotide sequence ID" value="NZ_JAYMRS010000002.1"/>
</dbReference>
<comment type="caution">
    <text evidence="4">The sequence shown here is derived from an EMBL/GenBank/DDBJ whole genome shotgun (WGS) entry which is preliminary data.</text>
</comment>
<feature type="compositionally biased region" description="Acidic residues" evidence="1">
    <location>
        <begin position="330"/>
        <end position="346"/>
    </location>
</feature>
<feature type="domain" description="GP-PDE" evidence="3">
    <location>
        <begin position="68"/>
        <end position="317"/>
    </location>
</feature>
<dbReference type="InterPro" id="IPR030395">
    <property type="entry name" value="GP_PDE_dom"/>
</dbReference>
<gene>
    <name evidence="4" type="ORF">VSQ78_08790</name>
</gene>
<dbReference type="PANTHER" id="PTHR46211:SF1">
    <property type="entry name" value="GLYCEROPHOSPHODIESTER PHOSPHODIESTERASE, CYTOPLASMIC"/>
    <property type="match status" value="1"/>
</dbReference>
<dbReference type="PANTHER" id="PTHR46211">
    <property type="entry name" value="GLYCEROPHOSPHORYL DIESTER PHOSPHODIESTERASE"/>
    <property type="match status" value="1"/>
</dbReference>
<name>A0ABV5DTA7_9ACTN</name>
<dbReference type="Pfam" id="PF03009">
    <property type="entry name" value="GDPD"/>
    <property type="match status" value="1"/>
</dbReference>
<dbReference type="EMBL" id="JAYMRS010000002">
    <property type="protein sequence ID" value="MFB8767797.1"/>
    <property type="molecule type" value="Genomic_DNA"/>
</dbReference>